<gene>
    <name evidence="1" type="ORF">K3177_05035</name>
</gene>
<accession>A0ABS7JD59</accession>
<comment type="caution">
    <text evidence="1">The sequence shown here is derived from an EMBL/GenBank/DDBJ whole genome shotgun (WGS) entry which is preliminary data.</text>
</comment>
<keyword evidence="2" id="KW-1185">Reference proteome</keyword>
<evidence type="ECO:0008006" key="3">
    <source>
        <dbReference type="Google" id="ProtNLM"/>
    </source>
</evidence>
<dbReference type="InterPro" id="IPR052934">
    <property type="entry name" value="Methyl-DNA_Rec/Restrict_Enz"/>
</dbReference>
<dbReference type="EMBL" id="JAIGNQ010000001">
    <property type="protein sequence ID" value="MBX7487871.1"/>
    <property type="molecule type" value="Genomic_DNA"/>
</dbReference>
<dbReference type="PANTHER" id="PTHR37291:SF1">
    <property type="entry name" value="TYPE IV METHYL-DIRECTED RESTRICTION ENZYME ECOKMCRB SUBUNIT"/>
    <property type="match status" value="1"/>
</dbReference>
<reference evidence="1 2" key="1">
    <citation type="submission" date="2021-08" db="EMBL/GenBank/DDBJ databases">
        <title>Comparative Genomics Analysis of the Genus Qipengyuania Reveals Extensive Genetic Diversity and Metabolic Versatility, Including the Description of Fifteen Novel Species.</title>
        <authorList>
            <person name="Liu Y."/>
        </authorList>
    </citation>
    <scope>NUCLEOTIDE SEQUENCE [LARGE SCALE GENOMIC DNA]</scope>
    <source>
        <strain evidence="1 2">GH25</strain>
    </source>
</reference>
<dbReference type="Proteomes" id="UP000776651">
    <property type="component" value="Unassembled WGS sequence"/>
</dbReference>
<evidence type="ECO:0000313" key="1">
    <source>
        <dbReference type="EMBL" id="MBX7487871.1"/>
    </source>
</evidence>
<protein>
    <recommendedName>
        <fullName evidence="3">ATPase dynein-related AAA domain-containing protein</fullName>
    </recommendedName>
</protein>
<dbReference type="PANTHER" id="PTHR37291">
    <property type="entry name" value="5-METHYLCYTOSINE-SPECIFIC RESTRICTION ENZYME B"/>
    <property type="match status" value="1"/>
</dbReference>
<dbReference type="RefSeq" id="WP_221597361.1">
    <property type="nucleotide sequence ID" value="NZ_JAIGNQ010000001.1"/>
</dbReference>
<evidence type="ECO:0000313" key="2">
    <source>
        <dbReference type="Proteomes" id="UP000776651"/>
    </source>
</evidence>
<organism evidence="1 2">
    <name type="scientific">Qipengyuania pacifica</name>
    <dbReference type="NCBI Taxonomy" id="2860199"/>
    <lineage>
        <taxon>Bacteria</taxon>
        <taxon>Pseudomonadati</taxon>
        <taxon>Pseudomonadota</taxon>
        <taxon>Alphaproteobacteria</taxon>
        <taxon>Sphingomonadales</taxon>
        <taxon>Erythrobacteraceae</taxon>
        <taxon>Qipengyuania</taxon>
    </lineage>
</organism>
<sequence length="258" mass="27511">MSFRVETGALIRANEAALNGAASLLVIDELNRGPAVQLFGDGIVAIDTSKRLKDDDTVGTNSFPMQVLDASGNTSKVHLSNHLYILCSMNQADTSIEPLDVAFLRRFLPLKIEPSLDIARHYLNASGASSSLGASASSSGEVTEALVRAWEKVNSRIVNGRSEDFQIGHGIFMDHPAPASVHDASAAAVGWWKKIEAHTMEVFYGDSIGAGVVLNAGNDTAGYRLVNASFGDDERQKIVAPAVGEQNIYELLLRVAGS</sequence>
<name>A0ABS7JD59_9SPHN</name>
<proteinExistence type="predicted"/>